<dbReference type="AlphaFoldDB" id="A0A0K0ECE0"/>
<accession>A0A0K0ECE0</accession>
<proteinExistence type="predicted"/>
<dbReference type="WBParaSite" id="TCONS_00006725.p1">
    <property type="protein sequence ID" value="TCONS_00006725.p1"/>
    <property type="gene ID" value="XLOC_004845"/>
</dbReference>
<name>A0A0K0ECE0_STRER</name>
<sequence length="693" mass="80890">MPRITNNKYTCPLCYQYESLANDSSYTRFELVNHFKNFHGHEPGSLWKTKCKKCIEDKNRGVRNIKVNELTLSNLLKHMLIKGCFKIEEVPDITVSTLESALIDQENNDNMMEIDNSIDEINENDFSLIENELDQSDYTDDDILYYSSITEKDKPLSTFINYFFKYYNSDCGTFKNIEMFLEAQQSLALSYSDTNLPGIIEEFLKVIRSGGDKNIKYCSPFHPEEQIFENVVDPITNIATQVSINDNNKYKGVMINIETVLQQIAQTHLWIISDINDCIKLQMYADEVNMNSHTDGYSELLHVCLRINNSFEEMSKMDSVFTWAILPTHGVKQFGTKEDGSRFFQFFKKLKEEFYSHNKIKVNGKLITFEINKMLGDHKFLDCFWNVNSANGELGHIPSCRICLIPPCIYSNYKTVDDIDEVDQYRREPTKNPFFNSIDQMQYSDWFHDILEGELISSMYIIFQKLCLHTEYPEININTLSQSLLQHHKKRGNNVVQNITGILNSNIISRKLSFIESTSRKAISFYSGYGNLEAAYCLNSLLRTLLEQNPNEEILFYRNTLKNYLNLYEFCSKKSQLTEIEIERLKNVCNQVVEYALKLSHGRYGFCKKLHYILHYPRIIAWNNNSFVGLSTDCYERKHQCVKKYYKASKNHKFPALTILKKTIVKREIKEVLKKTIIGSEIKEVLRRHIGKI</sequence>
<dbReference type="WBParaSite" id="SSTP_0000715500.1">
    <property type="protein sequence ID" value="SSTP_0000715500.1"/>
    <property type="gene ID" value="SSTP_0000715500"/>
</dbReference>
<evidence type="ECO:0000313" key="2">
    <source>
        <dbReference type="WBParaSite" id="SSTP_0000715500.1"/>
    </source>
</evidence>
<organism evidence="2">
    <name type="scientific">Strongyloides stercoralis</name>
    <name type="common">Threadworm</name>
    <dbReference type="NCBI Taxonomy" id="6248"/>
    <lineage>
        <taxon>Eukaryota</taxon>
        <taxon>Metazoa</taxon>
        <taxon>Ecdysozoa</taxon>
        <taxon>Nematoda</taxon>
        <taxon>Chromadorea</taxon>
        <taxon>Rhabditida</taxon>
        <taxon>Tylenchina</taxon>
        <taxon>Panagrolaimomorpha</taxon>
        <taxon>Strongyloidoidea</taxon>
        <taxon>Strongyloididae</taxon>
        <taxon>Strongyloides</taxon>
    </lineage>
</organism>
<reference evidence="2" key="1">
    <citation type="submission" date="2015-08" db="UniProtKB">
        <authorList>
            <consortium name="WormBaseParasite"/>
        </authorList>
    </citation>
    <scope>IDENTIFICATION</scope>
</reference>
<keyword evidence="1" id="KW-1185">Reference proteome</keyword>
<dbReference type="Proteomes" id="UP000035681">
    <property type="component" value="Unplaced"/>
</dbReference>
<evidence type="ECO:0000313" key="1">
    <source>
        <dbReference type="Proteomes" id="UP000035681"/>
    </source>
</evidence>
<protein>
    <submittedName>
        <fullName evidence="2">3'-5' exonuclease domain-containing protein</fullName>
    </submittedName>
</protein>